<feature type="domain" description="Phosphoribulokinase/uridine kinase" evidence="1">
    <location>
        <begin position="10"/>
        <end position="158"/>
    </location>
</feature>
<dbReference type="GO" id="GO:0005524">
    <property type="term" value="F:ATP binding"/>
    <property type="evidence" value="ECO:0007669"/>
    <property type="project" value="InterPro"/>
</dbReference>
<dbReference type="InterPro" id="IPR006083">
    <property type="entry name" value="PRK/URK"/>
</dbReference>
<proteinExistence type="predicted"/>
<dbReference type="EMBL" id="KE346367">
    <property type="protein sequence ID" value="KJE94725.1"/>
    <property type="molecule type" value="Genomic_DNA"/>
</dbReference>
<dbReference type="eggNOG" id="KOG3308">
    <property type="taxonomic scope" value="Eukaryota"/>
</dbReference>
<evidence type="ECO:0000313" key="2">
    <source>
        <dbReference type="EMBL" id="KJE94725.1"/>
    </source>
</evidence>
<dbReference type="PANTHER" id="PTHR10285">
    <property type="entry name" value="URIDINE KINASE"/>
    <property type="match status" value="1"/>
</dbReference>
<dbReference type="InParanoid" id="A0A0D2WRU0"/>
<dbReference type="RefSeq" id="XP_004347008.2">
    <property type="nucleotide sequence ID" value="XM_004346958.2"/>
</dbReference>
<reference evidence="3" key="1">
    <citation type="submission" date="2011-02" db="EMBL/GenBank/DDBJ databases">
        <title>The Genome Sequence of Capsaspora owczarzaki ATCC 30864.</title>
        <authorList>
            <person name="Russ C."/>
            <person name="Cuomo C."/>
            <person name="Burger G."/>
            <person name="Gray M.W."/>
            <person name="Holland P.W.H."/>
            <person name="King N."/>
            <person name="Lang F.B.F."/>
            <person name="Roger A.J."/>
            <person name="Ruiz-Trillo I."/>
            <person name="Young S.K."/>
            <person name="Zeng Q."/>
            <person name="Gargeya S."/>
            <person name="Alvarado L."/>
            <person name="Berlin A."/>
            <person name="Chapman S.B."/>
            <person name="Chen Z."/>
            <person name="Freedman E."/>
            <person name="Gellesch M."/>
            <person name="Goldberg J."/>
            <person name="Griggs A."/>
            <person name="Gujja S."/>
            <person name="Heilman E."/>
            <person name="Heiman D."/>
            <person name="Howarth C."/>
            <person name="Mehta T."/>
            <person name="Neiman D."/>
            <person name="Pearson M."/>
            <person name="Roberts A."/>
            <person name="Saif S."/>
            <person name="Shea T."/>
            <person name="Shenoy N."/>
            <person name="Sisk P."/>
            <person name="Stolte C."/>
            <person name="Sykes S."/>
            <person name="White J."/>
            <person name="Yandava C."/>
            <person name="Haas B."/>
            <person name="Nusbaum C."/>
            <person name="Birren B."/>
        </authorList>
    </citation>
    <scope>NUCLEOTIDE SEQUENCE</scope>
    <source>
        <strain evidence="3">ATCC 30864</strain>
    </source>
</reference>
<organism evidence="2 3">
    <name type="scientific">Capsaspora owczarzaki (strain ATCC 30864)</name>
    <dbReference type="NCBI Taxonomy" id="595528"/>
    <lineage>
        <taxon>Eukaryota</taxon>
        <taxon>Filasterea</taxon>
        <taxon>Capsaspora</taxon>
    </lineage>
</organism>
<name>A0A0D2WRU0_CAPO3</name>
<dbReference type="SUPFAM" id="SSF52540">
    <property type="entry name" value="P-loop containing nucleoside triphosphate hydrolases"/>
    <property type="match status" value="1"/>
</dbReference>
<dbReference type="STRING" id="595528.A0A0D2WRU0"/>
<dbReference type="PhylomeDB" id="A0A0D2WRU0"/>
<keyword evidence="3" id="KW-1185">Reference proteome</keyword>
<dbReference type="OrthoDB" id="10041966at2759"/>
<dbReference type="GO" id="GO:0016301">
    <property type="term" value="F:kinase activity"/>
    <property type="evidence" value="ECO:0007669"/>
    <property type="project" value="InterPro"/>
</dbReference>
<sequence>MTSKPAIVTVAITGLSCAGKTTLADALQARLAHTIVLHQDDYFKDYENIPMREGTAEKDFDCVGAFDDAALRKQTEELQRHPERSCPTCAQSATEHQARDAPAVLLTRGARPVHVVLCEGLIVMHPDFQLSDSFDLCINLDLPQDTARARRKCRDYGEHPDPADYFDSVVWPRYIDYHKIIAEHPGLLSFHGDAPREQIVDAVIDEIKKIV</sequence>
<dbReference type="PRINTS" id="PR00988">
    <property type="entry name" value="URIDINKINASE"/>
</dbReference>
<evidence type="ECO:0000313" key="3">
    <source>
        <dbReference type="Proteomes" id="UP000008743"/>
    </source>
</evidence>
<dbReference type="PROSITE" id="PS51257">
    <property type="entry name" value="PROKAR_LIPOPROTEIN"/>
    <property type="match status" value="1"/>
</dbReference>
<gene>
    <name evidence="2" type="ORF">CAOG_005323</name>
</gene>
<dbReference type="AlphaFoldDB" id="A0A0D2WRU0"/>
<dbReference type="Gene3D" id="3.40.50.300">
    <property type="entry name" value="P-loop containing nucleotide triphosphate hydrolases"/>
    <property type="match status" value="1"/>
</dbReference>
<dbReference type="Proteomes" id="UP000008743">
    <property type="component" value="Unassembled WGS sequence"/>
</dbReference>
<protein>
    <recommendedName>
        <fullName evidence="1">Phosphoribulokinase/uridine kinase domain-containing protein</fullName>
    </recommendedName>
</protein>
<dbReference type="Pfam" id="PF00485">
    <property type="entry name" value="PRK"/>
    <property type="match status" value="1"/>
</dbReference>
<dbReference type="InterPro" id="IPR027417">
    <property type="entry name" value="P-loop_NTPase"/>
</dbReference>
<evidence type="ECO:0000259" key="1">
    <source>
        <dbReference type="Pfam" id="PF00485"/>
    </source>
</evidence>
<dbReference type="FunCoup" id="A0A0D2WRU0">
    <property type="interactions" value="189"/>
</dbReference>
<accession>A0A0D2WRU0</accession>